<gene>
    <name evidence="1" type="ORF">SA2016_0633</name>
</gene>
<sequence length="65" mass="6978">MDHSASIAYALVIPLRHHTALSALPDSPVVDDRGGITRRTAAVRARLATALHRLAWAVEPGAWTP</sequence>
<dbReference type="EMBL" id="CP014518">
    <property type="protein sequence ID" value="AMM31324.1"/>
    <property type="molecule type" value="Genomic_DNA"/>
</dbReference>
<keyword evidence="2" id="KW-1185">Reference proteome</keyword>
<reference evidence="1 2" key="1">
    <citation type="submission" date="2016-02" db="EMBL/GenBank/DDBJ databases">
        <title>Complete genome of Sinomonas atrocyanea KCTC 3377.</title>
        <authorList>
            <person name="Kim K.M."/>
        </authorList>
    </citation>
    <scope>NUCLEOTIDE SEQUENCE [LARGE SCALE GENOMIC DNA]</scope>
    <source>
        <strain evidence="1 2">KCTC 3377</strain>
    </source>
</reference>
<evidence type="ECO:0000313" key="1">
    <source>
        <dbReference type="EMBL" id="AMM31324.1"/>
    </source>
</evidence>
<dbReference type="Proteomes" id="UP000070134">
    <property type="component" value="Chromosome"/>
</dbReference>
<dbReference type="RefSeq" id="WP_066495158.1">
    <property type="nucleotide sequence ID" value="NZ_BJMO01000022.1"/>
</dbReference>
<dbReference type="STRING" id="37927.SA2016_0633"/>
<name>A0A126ZXN6_9MICC</name>
<accession>A0A126ZXN6</accession>
<organism evidence="1 2">
    <name type="scientific">Sinomonas atrocyanea</name>
    <dbReference type="NCBI Taxonomy" id="37927"/>
    <lineage>
        <taxon>Bacteria</taxon>
        <taxon>Bacillati</taxon>
        <taxon>Actinomycetota</taxon>
        <taxon>Actinomycetes</taxon>
        <taxon>Micrococcales</taxon>
        <taxon>Micrococcaceae</taxon>
        <taxon>Sinomonas</taxon>
    </lineage>
</organism>
<dbReference type="AlphaFoldDB" id="A0A126ZXN6"/>
<proteinExistence type="predicted"/>
<protein>
    <submittedName>
        <fullName evidence="1">Uncharacterized protein</fullName>
    </submittedName>
</protein>
<dbReference type="KEGG" id="satk:SA2016_0633"/>
<evidence type="ECO:0000313" key="2">
    <source>
        <dbReference type="Proteomes" id="UP000070134"/>
    </source>
</evidence>